<dbReference type="Proteomes" id="UP000527143">
    <property type="component" value="Unassembled WGS sequence"/>
</dbReference>
<organism evidence="1 2">
    <name type="scientific">Sphingomonas xinjiangensis</name>
    <dbReference type="NCBI Taxonomy" id="643568"/>
    <lineage>
        <taxon>Bacteria</taxon>
        <taxon>Pseudomonadati</taxon>
        <taxon>Pseudomonadota</taxon>
        <taxon>Alphaproteobacteria</taxon>
        <taxon>Sphingomonadales</taxon>
        <taxon>Sphingomonadaceae</taxon>
        <taxon>Sphingomonas</taxon>
    </lineage>
</organism>
<dbReference type="AlphaFoldDB" id="A0A840YT37"/>
<gene>
    <name evidence="1" type="ORF">FHT02_004078</name>
</gene>
<keyword evidence="2" id="KW-1185">Reference proteome</keyword>
<dbReference type="InterPro" id="IPR022243">
    <property type="entry name" value="DUF3768"/>
</dbReference>
<reference evidence="1 2" key="1">
    <citation type="submission" date="2020-08" db="EMBL/GenBank/DDBJ databases">
        <title>Genomic Encyclopedia of Type Strains, Phase IV (KMG-IV): sequencing the most valuable type-strain genomes for metagenomic binning, comparative biology and taxonomic classification.</title>
        <authorList>
            <person name="Goeker M."/>
        </authorList>
    </citation>
    <scope>NUCLEOTIDE SEQUENCE [LARGE SCALE GENOMIC DNA]</scope>
    <source>
        <strain evidence="1 2">DSM 26736</strain>
    </source>
</reference>
<name>A0A840YT37_9SPHN</name>
<sequence length="121" mass="13216">MTTTAITPCRNSRIANLNDRCRLGLDRTSKTMFTQNCLATIGGGDTVTSVIAGANLLKAIRGYEFKPGDGPERDYGSLEFAGGRICFKIDYYDPALEYGSEDPADASVTRRVMTIMLVSDY</sequence>
<evidence type="ECO:0000313" key="2">
    <source>
        <dbReference type="Proteomes" id="UP000527143"/>
    </source>
</evidence>
<dbReference type="Pfam" id="PF12599">
    <property type="entry name" value="DUF3768"/>
    <property type="match status" value="1"/>
</dbReference>
<evidence type="ECO:0000313" key="1">
    <source>
        <dbReference type="EMBL" id="MBB5712817.1"/>
    </source>
</evidence>
<dbReference type="RefSeq" id="WP_184091628.1">
    <property type="nucleotide sequence ID" value="NZ_JACIJF010000026.1"/>
</dbReference>
<evidence type="ECO:0008006" key="3">
    <source>
        <dbReference type="Google" id="ProtNLM"/>
    </source>
</evidence>
<dbReference type="EMBL" id="JACIJF010000026">
    <property type="protein sequence ID" value="MBB5712817.1"/>
    <property type="molecule type" value="Genomic_DNA"/>
</dbReference>
<accession>A0A840YT37</accession>
<protein>
    <recommendedName>
        <fullName evidence="3">DUF3768 domain-containing protein</fullName>
    </recommendedName>
</protein>
<proteinExistence type="predicted"/>
<comment type="caution">
    <text evidence="1">The sequence shown here is derived from an EMBL/GenBank/DDBJ whole genome shotgun (WGS) entry which is preliminary data.</text>
</comment>